<dbReference type="InParanoid" id="A0A1Y2AR78"/>
<keyword evidence="3" id="KW-1185">Reference proteome</keyword>
<feature type="region of interest" description="Disordered" evidence="1">
    <location>
        <begin position="1"/>
        <end position="94"/>
    </location>
</feature>
<evidence type="ECO:0000313" key="2">
    <source>
        <dbReference type="EMBL" id="ORY25078.1"/>
    </source>
</evidence>
<proteinExistence type="predicted"/>
<gene>
    <name evidence="2" type="ORF">BCR39DRAFT_507237</name>
</gene>
<feature type="compositionally biased region" description="Polar residues" evidence="1">
    <location>
        <begin position="51"/>
        <end position="74"/>
    </location>
</feature>
<evidence type="ECO:0000256" key="1">
    <source>
        <dbReference type="SAM" id="MobiDB-lite"/>
    </source>
</evidence>
<organism evidence="2 3">
    <name type="scientific">Naematelia encephala</name>
    <dbReference type="NCBI Taxonomy" id="71784"/>
    <lineage>
        <taxon>Eukaryota</taxon>
        <taxon>Fungi</taxon>
        <taxon>Dikarya</taxon>
        <taxon>Basidiomycota</taxon>
        <taxon>Agaricomycotina</taxon>
        <taxon>Tremellomycetes</taxon>
        <taxon>Tremellales</taxon>
        <taxon>Naemateliaceae</taxon>
        <taxon>Naematelia</taxon>
    </lineage>
</organism>
<feature type="region of interest" description="Disordered" evidence="1">
    <location>
        <begin position="138"/>
        <end position="209"/>
    </location>
</feature>
<comment type="caution">
    <text evidence="2">The sequence shown here is derived from an EMBL/GenBank/DDBJ whole genome shotgun (WGS) entry which is preliminary data.</text>
</comment>
<name>A0A1Y2AR78_9TREE</name>
<dbReference type="EMBL" id="MCFC01000061">
    <property type="protein sequence ID" value="ORY25078.1"/>
    <property type="molecule type" value="Genomic_DNA"/>
</dbReference>
<evidence type="ECO:0000313" key="3">
    <source>
        <dbReference type="Proteomes" id="UP000193986"/>
    </source>
</evidence>
<dbReference type="Proteomes" id="UP000193986">
    <property type="component" value="Unassembled WGS sequence"/>
</dbReference>
<accession>A0A1Y2AR78</accession>
<sequence length="209" mass="22204">MRPSRPPTKPDRYRHRSAHSTTPTPSIPGTATTTAGRLNSTATSRPADCQSCVSSTHANESETSSPHSGRTVSIKNPKGTGPGVTSAGSNASPVNLTEARDDLIQEIQQSRVERSDLGAGHVGSSLARMLRDCGRALLQSTKKTRRSGTVIVPQSSSAQITPFSNESDSGVSLASQREESSQARSGDLQESMERVDAWRKKMGQTGTDE</sequence>
<protein>
    <submittedName>
        <fullName evidence="2">Uncharacterized protein</fullName>
    </submittedName>
</protein>
<dbReference type="AlphaFoldDB" id="A0A1Y2AR78"/>
<feature type="compositionally biased region" description="Polar residues" evidence="1">
    <location>
        <begin position="19"/>
        <end position="44"/>
    </location>
</feature>
<feature type="compositionally biased region" description="Polar residues" evidence="1">
    <location>
        <begin position="152"/>
        <end position="175"/>
    </location>
</feature>
<reference evidence="2 3" key="1">
    <citation type="submission" date="2016-07" db="EMBL/GenBank/DDBJ databases">
        <title>Pervasive Adenine N6-methylation of Active Genes in Fungi.</title>
        <authorList>
            <consortium name="DOE Joint Genome Institute"/>
            <person name="Mondo S.J."/>
            <person name="Dannebaum R.O."/>
            <person name="Kuo R.C."/>
            <person name="Labutti K."/>
            <person name="Haridas S."/>
            <person name="Kuo A."/>
            <person name="Salamov A."/>
            <person name="Ahrendt S.R."/>
            <person name="Lipzen A."/>
            <person name="Sullivan W."/>
            <person name="Andreopoulos W.B."/>
            <person name="Clum A."/>
            <person name="Lindquist E."/>
            <person name="Daum C."/>
            <person name="Ramamoorthy G.K."/>
            <person name="Gryganskyi A."/>
            <person name="Culley D."/>
            <person name="Magnuson J.K."/>
            <person name="James T.Y."/>
            <person name="O'Malley M.A."/>
            <person name="Stajich J.E."/>
            <person name="Spatafora J.W."/>
            <person name="Visel A."/>
            <person name="Grigoriev I.V."/>
        </authorList>
    </citation>
    <scope>NUCLEOTIDE SEQUENCE [LARGE SCALE GENOMIC DNA]</scope>
    <source>
        <strain evidence="2 3">68-887.2</strain>
    </source>
</reference>